<keyword evidence="4" id="KW-1015">Disulfide bond</keyword>
<dbReference type="InterPro" id="IPR036056">
    <property type="entry name" value="Fibrinogen-like_C"/>
</dbReference>
<sequence>MASGRAVSVLFLLALAVKGQQPFIFSPQQTSARQPFQSSVSRGTRPLDLRHQGAVHARQTHFGQQQQVQVVPQQQQQQQQAQQQAQQAHPVPQAQAQVATTPAPARPEPTTERQSSRRKSKSSRKSSSSASPQPEPAAPDQCQPSAAQLSALLAPRLEVAVRRALAAHKCGDPAALPGTQQPCDLRPAPLSQHSAPHREPAVRACAQSCLQLRDDEDPLPDGIYWLTGLPVPVYCDFTHDGGGWTLLLTAVSKDGWDLLSVLARNRRSPSMTDNYSILRYADTIKNLSDTDRFAYRIETQAETGRQRWGGVWLAPRYYSFVDETGAQTDVRLVRRFDRWTYKDLGIEQRMPWLRIQGGDTTVLTTSDALGANWWGTLVTHKLETTTNYRHSPWISPEALNSGTVLYWMREEEM</sequence>
<keyword evidence="8" id="KW-1185">Reference proteome</keyword>
<keyword evidence="6" id="KW-0732">Signal</keyword>
<dbReference type="InterPro" id="IPR014716">
    <property type="entry name" value="Fibrinogen_a/b/g_C_1"/>
</dbReference>
<dbReference type="EMBL" id="VIIS01001583">
    <property type="protein sequence ID" value="KAF0296070.1"/>
    <property type="molecule type" value="Genomic_DNA"/>
</dbReference>
<organism evidence="7 8">
    <name type="scientific">Amphibalanus amphitrite</name>
    <name type="common">Striped barnacle</name>
    <name type="synonym">Balanus amphitrite</name>
    <dbReference type="NCBI Taxonomy" id="1232801"/>
    <lineage>
        <taxon>Eukaryota</taxon>
        <taxon>Metazoa</taxon>
        <taxon>Ecdysozoa</taxon>
        <taxon>Arthropoda</taxon>
        <taxon>Crustacea</taxon>
        <taxon>Multicrustacea</taxon>
        <taxon>Cirripedia</taxon>
        <taxon>Thoracica</taxon>
        <taxon>Thoracicalcarea</taxon>
        <taxon>Balanomorpha</taxon>
        <taxon>Balanoidea</taxon>
        <taxon>Balanidae</taxon>
        <taxon>Amphibalaninae</taxon>
        <taxon>Amphibalanus</taxon>
    </lineage>
</organism>
<dbReference type="GO" id="GO:0005615">
    <property type="term" value="C:extracellular space"/>
    <property type="evidence" value="ECO:0007669"/>
    <property type="project" value="TreeGrafter"/>
</dbReference>
<comment type="caution">
    <text evidence="7">The sequence shown here is derived from an EMBL/GenBank/DDBJ whole genome shotgun (WGS) entry which is preliminary data.</text>
</comment>
<dbReference type="Proteomes" id="UP000440578">
    <property type="component" value="Unassembled WGS sequence"/>
</dbReference>
<feature type="signal peptide" evidence="6">
    <location>
        <begin position="1"/>
        <end position="19"/>
    </location>
</feature>
<dbReference type="PANTHER" id="PTHR16146:SF46">
    <property type="entry name" value="INTELECTIN-1A-RELATED"/>
    <property type="match status" value="1"/>
</dbReference>
<dbReference type="GO" id="GO:0070492">
    <property type="term" value="F:oligosaccharide binding"/>
    <property type="evidence" value="ECO:0007669"/>
    <property type="project" value="TreeGrafter"/>
</dbReference>
<dbReference type="Gene3D" id="3.90.215.10">
    <property type="entry name" value="Gamma Fibrinogen, chain A, domain 1"/>
    <property type="match status" value="1"/>
</dbReference>
<dbReference type="GO" id="GO:0046872">
    <property type="term" value="F:metal ion binding"/>
    <property type="evidence" value="ECO:0007669"/>
    <property type="project" value="UniProtKB-KW"/>
</dbReference>
<gene>
    <name evidence="7" type="ORF">FJT64_006456</name>
</gene>
<evidence type="ECO:0000256" key="2">
    <source>
        <dbReference type="ARBA" id="ARBA00022734"/>
    </source>
</evidence>
<evidence type="ECO:0000256" key="6">
    <source>
        <dbReference type="SAM" id="SignalP"/>
    </source>
</evidence>
<evidence type="ECO:0008006" key="9">
    <source>
        <dbReference type="Google" id="ProtNLM"/>
    </source>
</evidence>
<dbReference type="NCBIfam" id="NF040941">
    <property type="entry name" value="GGGWT_bact"/>
    <property type="match status" value="1"/>
</dbReference>
<keyword evidence="1" id="KW-0479">Metal-binding</keyword>
<keyword evidence="3" id="KW-0106">Calcium</keyword>
<dbReference type="AlphaFoldDB" id="A0A6A4VXB0"/>
<feature type="compositionally biased region" description="Low complexity" evidence="5">
    <location>
        <begin position="80"/>
        <end position="103"/>
    </location>
</feature>
<keyword evidence="2" id="KW-0430">Lectin</keyword>
<feature type="region of interest" description="Disordered" evidence="5">
    <location>
        <begin position="80"/>
        <end position="143"/>
    </location>
</feature>
<evidence type="ECO:0000256" key="4">
    <source>
        <dbReference type="ARBA" id="ARBA00023157"/>
    </source>
</evidence>
<accession>A0A6A4VXB0</accession>
<reference evidence="7 8" key="1">
    <citation type="submission" date="2019-07" db="EMBL/GenBank/DDBJ databases">
        <title>Draft genome assembly of a fouling barnacle, Amphibalanus amphitrite (Darwin, 1854): The first reference genome for Thecostraca.</title>
        <authorList>
            <person name="Kim W."/>
        </authorList>
    </citation>
    <scope>NUCLEOTIDE SEQUENCE [LARGE SCALE GENOMIC DNA]</scope>
    <source>
        <strain evidence="7">SNU_AA5</strain>
        <tissue evidence="7">Soma without cirri and trophi</tissue>
    </source>
</reference>
<dbReference type="PANTHER" id="PTHR16146">
    <property type="entry name" value="INTELECTIN"/>
    <property type="match status" value="1"/>
</dbReference>
<evidence type="ECO:0000256" key="5">
    <source>
        <dbReference type="SAM" id="MobiDB-lite"/>
    </source>
</evidence>
<dbReference type="OrthoDB" id="10044919at2759"/>
<evidence type="ECO:0000256" key="3">
    <source>
        <dbReference type="ARBA" id="ARBA00022837"/>
    </source>
</evidence>
<evidence type="ECO:0000256" key="1">
    <source>
        <dbReference type="ARBA" id="ARBA00022723"/>
    </source>
</evidence>
<evidence type="ECO:0000313" key="8">
    <source>
        <dbReference type="Proteomes" id="UP000440578"/>
    </source>
</evidence>
<evidence type="ECO:0000313" key="7">
    <source>
        <dbReference type="EMBL" id="KAF0296070.1"/>
    </source>
</evidence>
<protein>
    <recommendedName>
        <fullName evidence="9">Fibrinogen C-terminal domain-containing protein</fullName>
    </recommendedName>
</protein>
<dbReference type="SUPFAM" id="SSF56496">
    <property type="entry name" value="Fibrinogen C-terminal domain-like"/>
    <property type="match status" value="1"/>
</dbReference>
<feature type="chain" id="PRO_5025527867" description="Fibrinogen C-terminal domain-containing protein" evidence="6">
    <location>
        <begin position="20"/>
        <end position="413"/>
    </location>
</feature>
<proteinExistence type="predicted"/>
<name>A0A6A4VXB0_AMPAM</name>